<feature type="transmembrane region" description="Helical" evidence="1">
    <location>
        <begin position="119"/>
        <end position="142"/>
    </location>
</feature>
<dbReference type="OrthoDB" id="382367at2157"/>
<keyword evidence="4" id="KW-1185">Reference proteome</keyword>
<evidence type="ECO:0000313" key="3">
    <source>
        <dbReference type="EMBL" id="GGT89218.1"/>
    </source>
</evidence>
<feature type="transmembrane region" description="Helical" evidence="1">
    <location>
        <begin position="35"/>
        <end position="52"/>
    </location>
</feature>
<feature type="transmembrane region" description="Helical" evidence="1">
    <location>
        <begin position="89"/>
        <end position="113"/>
    </location>
</feature>
<feature type="transmembrane region" description="Helical" evidence="1">
    <location>
        <begin position="6"/>
        <end position="23"/>
    </location>
</feature>
<dbReference type="AlphaFoldDB" id="A0A348B556"/>
<dbReference type="Proteomes" id="UP000276741">
    <property type="component" value="Chromosome"/>
</dbReference>
<evidence type="ECO:0000313" key="4">
    <source>
        <dbReference type="Proteomes" id="UP000276741"/>
    </source>
</evidence>
<dbReference type="Proteomes" id="UP000616143">
    <property type="component" value="Unassembled WGS sequence"/>
</dbReference>
<keyword evidence="1" id="KW-0812">Transmembrane</keyword>
<accession>A0A348B556</accession>
<dbReference type="GeneID" id="38667184"/>
<feature type="transmembrane region" description="Helical" evidence="1">
    <location>
        <begin position="274"/>
        <end position="297"/>
    </location>
</feature>
<organism evidence="2 4">
    <name type="scientific">Sulfodiicoccus acidiphilus</name>
    <dbReference type="NCBI Taxonomy" id="1670455"/>
    <lineage>
        <taxon>Archaea</taxon>
        <taxon>Thermoproteota</taxon>
        <taxon>Thermoprotei</taxon>
        <taxon>Sulfolobales</taxon>
        <taxon>Sulfolobaceae</taxon>
        <taxon>Sulfodiicoccus</taxon>
    </lineage>
</organism>
<evidence type="ECO:0000256" key="1">
    <source>
        <dbReference type="SAM" id="Phobius"/>
    </source>
</evidence>
<feature type="transmembrane region" description="Helical" evidence="1">
    <location>
        <begin position="215"/>
        <end position="238"/>
    </location>
</feature>
<feature type="transmembrane region" description="Helical" evidence="1">
    <location>
        <begin position="154"/>
        <end position="174"/>
    </location>
</feature>
<keyword evidence="1" id="KW-1133">Transmembrane helix</keyword>
<reference evidence="4" key="2">
    <citation type="submission" date="2018-04" db="EMBL/GenBank/DDBJ databases">
        <title>Complete genome sequence of Sulfodiicoccus acidiphilus strain HS-1.</title>
        <authorList>
            <person name="Sakai H.D."/>
            <person name="Kurosawa N."/>
        </authorList>
    </citation>
    <scope>NUCLEOTIDE SEQUENCE [LARGE SCALE GENOMIC DNA]</scope>
    <source>
        <strain evidence="4">HS-1</strain>
    </source>
</reference>
<protein>
    <submittedName>
        <fullName evidence="2">Uncharacterized protein</fullName>
    </submittedName>
</protein>
<proteinExistence type="predicted"/>
<dbReference type="KEGG" id="sacd:HS1genome_1697"/>
<reference evidence="3" key="1">
    <citation type="journal article" date="2014" name="Int. J. Syst. Evol. Microbiol.">
        <title>Complete genome sequence of Corynebacterium casei LMG S-19264T (=DSM 44701T), isolated from a smear-ripened cheese.</title>
        <authorList>
            <consortium name="US DOE Joint Genome Institute (JGI-PGF)"/>
            <person name="Walter F."/>
            <person name="Albersmeier A."/>
            <person name="Kalinowski J."/>
            <person name="Ruckert C."/>
        </authorList>
    </citation>
    <scope>NUCLEOTIDE SEQUENCE</scope>
    <source>
        <strain evidence="3">JCM 31740</strain>
    </source>
</reference>
<name>A0A348B556_9CREN</name>
<keyword evidence="1" id="KW-0472">Membrane</keyword>
<dbReference type="EMBL" id="AP018553">
    <property type="protein sequence ID" value="BBD73308.1"/>
    <property type="molecule type" value="Genomic_DNA"/>
</dbReference>
<dbReference type="EMBL" id="BMQS01000003">
    <property type="protein sequence ID" value="GGT89218.1"/>
    <property type="molecule type" value="Genomic_DNA"/>
</dbReference>
<reference evidence="3" key="4">
    <citation type="submission" date="2020-09" db="EMBL/GenBank/DDBJ databases">
        <authorList>
            <person name="Sun Q."/>
            <person name="Ohkuma M."/>
        </authorList>
    </citation>
    <scope>NUCLEOTIDE SEQUENCE</scope>
    <source>
        <strain evidence="3">JCM 31740</strain>
    </source>
</reference>
<evidence type="ECO:0000313" key="2">
    <source>
        <dbReference type="EMBL" id="BBD73308.1"/>
    </source>
</evidence>
<feature type="transmembrane region" description="Helical" evidence="1">
    <location>
        <begin position="64"/>
        <end position="82"/>
    </location>
</feature>
<gene>
    <name evidence="3" type="ORF">GCM10007116_03820</name>
    <name evidence="2" type="ORF">HS1genome_1697</name>
</gene>
<sequence>MLPYLQGLVLLLAGALGYGLTTVDGRTERSLKVLNPLNGWALIPLLFFMGVVDRGLDLVDADMYLLLATYLALVIPVTLVAGRRWERSLLGSVVLAACLMNSVNLPFSLLLVLQGTYSFAATFASGVSFLRPLVAMGTYRFLVGKSKGAGVRTYVQGSLSIAGVVVGGIVHLFVEVPDTVVQLSTVMALSLIIFSFGVTLRVVGLELSPEHRSGLKFVALVRSVLSVVIVVLLGYFVFLKGHPVALREVALESSMPPAVTDSVFARIYDFDVKFTVLATLVLLPLNAPESVAVYYLVKLVLR</sequence>
<feature type="transmembrane region" description="Helical" evidence="1">
    <location>
        <begin position="180"/>
        <end position="203"/>
    </location>
</feature>
<dbReference type="RefSeq" id="WP_126450440.1">
    <property type="nucleotide sequence ID" value="NZ_AP018553.1"/>
</dbReference>
<reference evidence="2" key="3">
    <citation type="journal article" date="2019" name="BMC Res. Notes">
        <title>Complete genome sequence of the Sulfodiicoccus acidiphilus strain HS-1T, the first crenarchaeon that lacks polB3, isolated from an acidic hot spring in Ohwaku-dani, Hakone, Japan.</title>
        <authorList>
            <person name="Sakai H.D."/>
            <person name="Kurosawa N."/>
        </authorList>
    </citation>
    <scope>NUCLEOTIDE SEQUENCE</scope>
    <source>
        <strain evidence="2">HS-1</strain>
    </source>
</reference>